<gene>
    <name evidence="1" type="ORF">ASPBRDRAFT_42881</name>
</gene>
<organism evidence="1 2">
    <name type="scientific">Aspergillus brasiliensis (strain CBS 101740 / IMI 381727 / IBT 21946)</name>
    <dbReference type="NCBI Taxonomy" id="767769"/>
    <lineage>
        <taxon>Eukaryota</taxon>
        <taxon>Fungi</taxon>
        <taxon>Dikarya</taxon>
        <taxon>Ascomycota</taxon>
        <taxon>Pezizomycotina</taxon>
        <taxon>Eurotiomycetes</taxon>
        <taxon>Eurotiomycetidae</taxon>
        <taxon>Eurotiales</taxon>
        <taxon>Aspergillaceae</taxon>
        <taxon>Aspergillus</taxon>
        <taxon>Aspergillus subgen. Circumdati</taxon>
    </lineage>
</organism>
<evidence type="ECO:0000313" key="2">
    <source>
        <dbReference type="Proteomes" id="UP000184499"/>
    </source>
</evidence>
<keyword evidence="2" id="KW-1185">Reference proteome</keyword>
<dbReference type="PROSITE" id="PS51257">
    <property type="entry name" value="PROKAR_LIPOPROTEIN"/>
    <property type="match status" value="1"/>
</dbReference>
<name>A0A1L9UIP6_ASPBC</name>
<dbReference type="Proteomes" id="UP000184499">
    <property type="component" value="Unassembled WGS sequence"/>
</dbReference>
<proteinExistence type="predicted"/>
<dbReference type="VEuPathDB" id="FungiDB:ASPBRDRAFT_42881"/>
<dbReference type="GeneID" id="93577375"/>
<dbReference type="RefSeq" id="XP_067478786.1">
    <property type="nucleotide sequence ID" value="XM_067624887.1"/>
</dbReference>
<protein>
    <submittedName>
        <fullName evidence="1">Uncharacterized protein</fullName>
    </submittedName>
</protein>
<reference evidence="2" key="1">
    <citation type="journal article" date="2017" name="Genome Biol.">
        <title>Comparative genomics reveals high biological diversity and specific adaptations in the industrially and medically important fungal genus Aspergillus.</title>
        <authorList>
            <person name="de Vries R.P."/>
            <person name="Riley R."/>
            <person name="Wiebenga A."/>
            <person name="Aguilar-Osorio G."/>
            <person name="Amillis S."/>
            <person name="Uchima C.A."/>
            <person name="Anderluh G."/>
            <person name="Asadollahi M."/>
            <person name="Askin M."/>
            <person name="Barry K."/>
            <person name="Battaglia E."/>
            <person name="Bayram O."/>
            <person name="Benocci T."/>
            <person name="Braus-Stromeyer S.A."/>
            <person name="Caldana C."/>
            <person name="Canovas D."/>
            <person name="Cerqueira G.C."/>
            <person name="Chen F."/>
            <person name="Chen W."/>
            <person name="Choi C."/>
            <person name="Clum A."/>
            <person name="Dos Santos R.A."/>
            <person name="Damasio A.R."/>
            <person name="Diallinas G."/>
            <person name="Emri T."/>
            <person name="Fekete E."/>
            <person name="Flipphi M."/>
            <person name="Freyberg S."/>
            <person name="Gallo A."/>
            <person name="Gournas C."/>
            <person name="Habgood R."/>
            <person name="Hainaut M."/>
            <person name="Harispe M.L."/>
            <person name="Henrissat B."/>
            <person name="Hilden K.S."/>
            <person name="Hope R."/>
            <person name="Hossain A."/>
            <person name="Karabika E."/>
            <person name="Karaffa L."/>
            <person name="Karanyi Z."/>
            <person name="Krasevec N."/>
            <person name="Kuo A."/>
            <person name="Kusch H."/>
            <person name="LaButti K."/>
            <person name="Lagendijk E.L."/>
            <person name="Lapidus A."/>
            <person name="Levasseur A."/>
            <person name="Lindquist E."/>
            <person name="Lipzen A."/>
            <person name="Logrieco A.F."/>
            <person name="MacCabe A."/>
            <person name="Maekelae M.R."/>
            <person name="Malavazi I."/>
            <person name="Melin P."/>
            <person name="Meyer V."/>
            <person name="Mielnichuk N."/>
            <person name="Miskei M."/>
            <person name="Molnar A.P."/>
            <person name="Mule G."/>
            <person name="Ngan C.Y."/>
            <person name="Orejas M."/>
            <person name="Orosz E."/>
            <person name="Ouedraogo J.P."/>
            <person name="Overkamp K.M."/>
            <person name="Park H.-S."/>
            <person name="Perrone G."/>
            <person name="Piumi F."/>
            <person name="Punt P.J."/>
            <person name="Ram A.F."/>
            <person name="Ramon A."/>
            <person name="Rauscher S."/>
            <person name="Record E."/>
            <person name="Riano-Pachon D.M."/>
            <person name="Robert V."/>
            <person name="Roehrig J."/>
            <person name="Ruller R."/>
            <person name="Salamov A."/>
            <person name="Salih N.S."/>
            <person name="Samson R.A."/>
            <person name="Sandor E."/>
            <person name="Sanguinetti M."/>
            <person name="Schuetze T."/>
            <person name="Sepcic K."/>
            <person name="Shelest E."/>
            <person name="Sherlock G."/>
            <person name="Sophianopoulou V."/>
            <person name="Squina F.M."/>
            <person name="Sun H."/>
            <person name="Susca A."/>
            <person name="Todd R.B."/>
            <person name="Tsang A."/>
            <person name="Unkles S.E."/>
            <person name="van de Wiele N."/>
            <person name="van Rossen-Uffink D."/>
            <person name="Oliveira J.V."/>
            <person name="Vesth T.C."/>
            <person name="Visser J."/>
            <person name="Yu J.-H."/>
            <person name="Zhou M."/>
            <person name="Andersen M.R."/>
            <person name="Archer D.B."/>
            <person name="Baker S.E."/>
            <person name="Benoit I."/>
            <person name="Brakhage A.A."/>
            <person name="Braus G.H."/>
            <person name="Fischer R."/>
            <person name="Frisvad J.C."/>
            <person name="Goldman G.H."/>
            <person name="Houbraken J."/>
            <person name="Oakley B."/>
            <person name="Pocsi I."/>
            <person name="Scazzocchio C."/>
            <person name="Seiboth B."/>
            <person name="vanKuyk P.A."/>
            <person name="Wortman J."/>
            <person name="Dyer P.S."/>
            <person name="Grigoriev I.V."/>
        </authorList>
    </citation>
    <scope>NUCLEOTIDE SEQUENCE [LARGE SCALE GENOMIC DNA]</scope>
    <source>
        <strain evidence="2">CBS 101740 / IMI 381727 / IBT 21946</strain>
    </source>
</reference>
<dbReference type="AlphaFoldDB" id="A0A1L9UIP6"/>
<accession>A0A1L9UIP6</accession>
<sequence length="62" mass="6832">MAYRCLDLPQCAILSHDLWGTKLFPPILAALSTSCQVHKPQIAFSNTYTPHSSSLLVPPYST</sequence>
<dbReference type="EMBL" id="KV878684">
    <property type="protein sequence ID" value="OJJ71538.1"/>
    <property type="molecule type" value="Genomic_DNA"/>
</dbReference>
<evidence type="ECO:0000313" key="1">
    <source>
        <dbReference type="EMBL" id="OJJ71538.1"/>
    </source>
</evidence>